<dbReference type="Proteomes" id="UP000178082">
    <property type="component" value="Unassembled WGS sequence"/>
</dbReference>
<keyword evidence="3" id="KW-0804">Transcription</keyword>
<evidence type="ECO:0000256" key="3">
    <source>
        <dbReference type="ARBA" id="ARBA00023163"/>
    </source>
</evidence>
<dbReference type="InterPro" id="IPR036388">
    <property type="entry name" value="WH-like_DNA-bd_sf"/>
</dbReference>
<organism evidence="5 6">
    <name type="scientific">Candidatus Schekmanbacteria bacterium RIFCSPLOWO2_12_FULL_38_15</name>
    <dbReference type="NCBI Taxonomy" id="1817883"/>
    <lineage>
        <taxon>Bacteria</taxon>
        <taxon>Candidatus Schekmaniibacteriota</taxon>
    </lineage>
</organism>
<comment type="caution">
    <text evidence="5">The sequence shown here is derived from an EMBL/GenBank/DDBJ whole genome shotgun (WGS) entry which is preliminary data.</text>
</comment>
<dbReference type="AlphaFoldDB" id="A0A1F7SNS6"/>
<dbReference type="Gene3D" id="1.10.10.10">
    <property type="entry name" value="Winged helix-like DNA-binding domain superfamily/Winged helix DNA-binding domain"/>
    <property type="match status" value="1"/>
</dbReference>
<dbReference type="SMART" id="SM00418">
    <property type="entry name" value="HTH_ARSR"/>
    <property type="match status" value="1"/>
</dbReference>
<evidence type="ECO:0000256" key="1">
    <source>
        <dbReference type="ARBA" id="ARBA00023015"/>
    </source>
</evidence>
<dbReference type="InterPro" id="IPR001845">
    <property type="entry name" value="HTH_ArsR_DNA-bd_dom"/>
</dbReference>
<dbReference type="InterPro" id="IPR051081">
    <property type="entry name" value="HTH_MetalResp_TranReg"/>
</dbReference>
<keyword evidence="1" id="KW-0805">Transcription regulation</keyword>
<sequence length="126" mass="14656">MKKIIEIFKALSEENRLRIFNLVLLSNQEIFAGEISNALKKPQYTISRHIGILIKSGLIKQRRDGARIFYSLSEKTKELRINLLQFLDMIGGDFQNIFKEDFEGLREQIEKRKDGKVLNSNGDKLE</sequence>
<accession>A0A1F7SNS6</accession>
<evidence type="ECO:0000313" key="5">
    <source>
        <dbReference type="EMBL" id="OGL54847.1"/>
    </source>
</evidence>
<gene>
    <name evidence="5" type="ORF">A3G31_01865</name>
</gene>
<dbReference type="CDD" id="cd00090">
    <property type="entry name" value="HTH_ARSR"/>
    <property type="match status" value="1"/>
</dbReference>
<evidence type="ECO:0000313" key="6">
    <source>
        <dbReference type="Proteomes" id="UP000178082"/>
    </source>
</evidence>
<dbReference type="PANTHER" id="PTHR33154">
    <property type="entry name" value="TRANSCRIPTIONAL REGULATOR, ARSR FAMILY"/>
    <property type="match status" value="1"/>
</dbReference>
<dbReference type="GO" id="GO:0003700">
    <property type="term" value="F:DNA-binding transcription factor activity"/>
    <property type="evidence" value="ECO:0007669"/>
    <property type="project" value="InterPro"/>
</dbReference>
<dbReference type="InterPro" id="IPR011991">
    <property type="entry name" value="ArsR-like_HTH"/>
</dbReference>
<dbReference type="PANTHER" id="PTHR33154:SF33">
    <property type="entry name" value="TRANSCRIPTIONAL REPRESSOR SDPR"/>
    <property type="match status" value="1"/>
</dbReference>
<dbReference type="InterPro" id="IPR036390">
    <property type="entry name" value="WH_DNA-bd_sf"/>
</dbReference>
<dbReference type="GO" id="GO:0003677">
    <property type="term" value="F:DNA binding"/>
    <property type="evidence" value="ECO:0007669"/>
    <property type="project" value="UniProtKB-KW"/>
</dbReference>
<dbReference type="PRINTS" id="PR00778">
    <property type="entry name" value="HTHARSR"/>
</dbReference>
<reference evidence="5 6" key="1">
    <citation type="journal article" date="2016" name="Nat. Commun.">
        <title>Thousands of microbial genomes shed light on interconnected biogeochemical processes in an aquifer system.</title>
        <authorList>
            <person name="Anantharaman K."/>
            <person name="Brown C.T."/>
            <person name="Hug L.A."/>
            <person name="Sharon I."/>
            <person name="Castelle C.J."/>
            <person name="Probst A.J."/>
            <person name="Thomas B.C."/>
            <person name="Singh A."/>
            <person name="Wilkins M.J."/>
            <person name="Karaoz U."/>
            <person name="Brodie E.L."/>
            <person name="Williams K.H."/>
            <person name="Hubbard S.S."/>
            <person name="Banfield J.F."/>
        </authorList>
    </citation>
    <scope>NUCLEOTIDE SEQUENCE [LARGE SCALE GENOMIC DNA]</scope>
</reference>
<dbReference type="STRING" id="1817883.A3G31_01865"/>
<evidence type="ECO:0000259" key="4">
    <source>
        <dbReference type="PROSITE" id="PS50987"/>
    </source>
</evidence>
<evidence type="ECO:0000256" key="2">
    <source>
        <dbReference type="ARBA" id="ARBA00023125"/>
    </source>
</evidence>
<dbReference type="NCBIfam" id="NF033788">
    <property type="entry name" value="HTH_metalloreg"/>
    <property type="match status" value="1"/>
</dbReference>
<keyword evidence="2" id="KW-0238">DNA-binding</keyword>
<feature type="domain" description="HTH arsR-type" evidence="4">
    <location>
        <begin position="1"/>
        <end position="91"/>
    </location>
</feature>
<dbReference type="PROSITE" id="PS50987">
    <property type="entry name" value="HTH_ARSR_2"/>
    <property type="match status" value="1"/>
</dbReference>
<protein>
    <recommendedName>
        <fullName evidence="4">HTH arsR-type domain-containing protein</fullName>
    </recommendedName>
</protein>
<dbReference type="SUPFAM" id="SSF46785">
    <property type="entry name" value="Winged helix' DNA-binding domain"/>
    <property type="match status" value="1"/>
</dbReference>
<name>A0A1F7SNS6_9BACT</name>
<dbReference type="Pfam" id="PF12840">
    <property type="entry name" value="HTH_20"/>
    <property type="match status" value="1"/>
</dbReference>
<dbReference type="EMBL" id="MGDI01000005">
    <property type="protein sequence ID" value="OGL54847.1"/>
    <property type="molecule type" value="Genomic_DNA"/>
</dbReference>
<proteinExistence type="predicted"/>